<proteinExistence type="predicted"/>
<evidence type="ECO:0000313" key="9">
    <source>
        <dbReference type="EMBL" id="MDQ0672524.1"/>
    </source>
</evidence>
<evidence type="ECO:0000313" key="10">
    <source>
        <dbReference type="Proteomes" id="UP001236806"/>
    </source>
</evidence>
<protein>
    <submittedName>
        <fullName evidence="9">Integral membrane protein</fullName>
    </submittedName>
</protein>
<evidence type="ECO:0000256" key="3">
    <source>
        <dbReference type="ARBA" id="ARBA00022692"/>
    </source>
</evidence>
<evidence type="ECO:0000256" key="4">
    <source>
        <dbReference type="ARBA" id="ARBA00022989"/>
    </source>
</evidence>
<evidence type="ECO:0000256" key="6">
    <source>
        <dbReference type="SAM" id="MobiDB-lite"/>
    </source>
</evidence>
<gene>
    <name evidence="9" type="ORF">QFZ36_000085</name>
</gene>
<dbReference type="NCBIfam" id="TIGR03954">
    <property type="entry name" value="integ_memb_HG"/>
    <property type="match status" value="1"/>
</dbReference>
<dbReference type="PANTHER" id="PTHR40077:SF1">
    <property type="entry name" value="MEMBRANE PROTEIN"/>
    <property type="match status" value="1"/>
</dbReference>
<keyword evidence="3 7" id="KW-0812">Transmembrane</keyword>
<dbReference type="Proteomes" id="UP001236806">
    <property type="component" value="Unassembled WGS sequence"/>
</dbReference>
<dbReference type="InterPro" id="IPR023845">
    <property type="entry name" value="DUF3817_TM"/>
</dbReference>
<evidence type="ECO:0000256" key="5">
    <source>
        <dbReference type="ARBA" id="ARBA00023136"/>
    </source>
</evidence>
<organism evidence="9 10">
    <name type="scientific">Pseudarthrobacter siccitolerans</name>
    <dbReference type="NCBI Taxonomy" id="861266"/>
    <lineage>
        <taxon>Bacteria</taxon>
        <taxon>Bacillati</taxon>
        <taxon>Actinomycetota</taxon>
        <taxon>Actinomycetes</taxon>
        <taxon>Micrococcales</taxon>
        <taxon>Micrococcaceae</taxon>
        <taxon>Pseudarthrobacter</taxon>
    </lineage>
</organism>
<dbReference type="PANTHER" id="PTHR40077">
    <property type="entry name" value="MEMBRANE PROTEIN-RELATED"/>
    <property type="match status" value="1"/>
</dbReference>
<evidence type="ECO:0000259" key="8">
    <source>
        <dbReference type="Pfam" id="PF12823"/>
    </source>
</evidence>
<dbReference type="EMBL" id="JAUSXB010000001">
    <property type="protein sequence ID" value="MDQ0672524.1"/>
    <property type="molecule type" value="Genomic_DNA"/>
</dbReference>
<keyword evidence="4 7" id="KW-1133">Transmembrane helix</keyword>
<keyword evidence="5 7" id="KW-0472">Membrane</keyword>
<name>A0ABU0PEX8_9MICC</name>
<reference evidence="9 10" key="1">
    <citation type="submission" date="2023-07" db="EMBL/GenBank/DDBJ databases">
        <title>Comparative genomics of wheat-associated soil bacteria to identify genetic determinants of phenazine resistance.</title>
        <authorList>
            <person name="Mouncey N."/>
        </authorList>
    </citation>
    <scope>NUCLEOTIDE SEQUENCE [LARGE SCALE GENOMIC DNA]</scope>
    <source>
        <strain evidence="9 10">W1I3</strain>
    </source>
</reference>
<keyword evidence="2" id="KW-1003">Cell membrane</keyword>
<feature type="region of interest" description="Disordered" evidence="6">
    <location>
        <begin position="1"/>
        <end position="27"/>
    </location>
</feature>
<evidence type="ECO:0000256" key="1">
    <source>
        <dbReference type="ARBA" id="ARBA00004651"/>
    </source>
</evidence>
<feature type="domain" description="DUF3817" evidence="8">
    <location>
        <begin position="40"/>
        <end position="126"/>
    </location>
</feature>
<comment type="subcellular location">
    <subcellularLocation>
        <location evidence="1">Cell membrane</location>
        <topology evidence="1">Multi-pass membrane protein</topology>
    </subcellularLocation>
</comment>
<accession>A0ABU0PEX8</accession>
<feature type="transmembrane region" description="Helical" evidence="7">
    <location>
        <begin position="45"/>
        <end position="66"/>
    </location>
</feature>
<sequence>MNHNNLTQDQTDVHQVNGDRTGEDNPTPVQPVGAVKALVLRAFRILAVAEAFSWAALLAGMYFKWIAGTTEIGVQVAGPVHGALFVGYGITVLALWRLQRWPFVVAVFAGISAVFPFATLWFERWAGKRGHLPAAASEAAAAQETSRV</sequence>
<keyword evidence="10" id="KW-1185">Reference proteome</keyword>
<feature type="transmembrane region" description="Helical" evidence="7">
    <location>
        <begin position="103"/>
        <end position="122"/>
    </location>
</feature>
<dbReference type="Pfam" id="PF12823">
    <property type="entry name" value="DUF3817"/>
    <property type="match status" value="1"/>
</dbReference>
<comment type="caution">
    <text evidence="9">The sequence shown here is derived from an EMBL/GenBank/DDBJ whole genome shotgun (WGS) entry which is preliminary data.</text>
</comment>
<evidence type="ECO:0000256" key="7">
    <source>
        <dbReference type="SAM" id="Phobius"/>
    </source>
</evidence>
<feature type="compositionally biased region" description="Polar residues" evidence="6">
    <location>
        <begin position="1"/>
        <end position="14"/>
    </location>
</feature>
<feature type="transmembrane region" description="Helical" evidence="7">
    <location>
        <begin position="72"/>
        <end position="96"/>
    </location>
</feature>
<evidence type="ECO:0000256" key="2">
    <source>
        <dbReference type="ARBA" id="ARBA00022475"/>
    </source>
</evidence>